<dbReference type="RefSeq" id="WP_036434409.1">
    <property type="nucleotide sequence ID" value="NZ_LR215039.1"/>
</dbReference>
<evidence type="ECO:0000313" key="3">
    <source>
        <dbReference type="EMBL" id="VEU76432.1"/>
    </source>
</evidence>
<keyword evidence="2" id="KW-0732">Signal</keyword>
<feature type="signal peptide" evidence="2">
    <location>
        <begin position="1"/>
        <end position="24"/>
    </location>
</feature>
<evidence type="ECO:0008006" key="5">
    <source>
        <dbReference type="Google" id="ProtNLM"/>
    </source>
</evidence>
<protein>
    <recommendedName>
        <fullName evidence="5">Lipoprotein</fullName>
    </recommendedName>
</protein>
<reference evidence="3 4" key="1">
    <citation type="submission" date="2019-01" db="EMBL/GenBank/DDBJ databases">
        <authorList>
            <consortium name="Pathogen Informatics"/>
        </authorList>
    </citation>
    <scope>NUCLEOTIDE SEQUENCE [LARGE SCALE GENOMIC DNA]</scope>
    <source>
        <strain evidence="3 4">NCTC10179</strain>
    </source>
</reference>
<gene>
    <name evidence="3" type="ORF">NCTC10179_00613</name>
</gene>
<evidence type="ECO:0000313" key="4">
    <source>
        <dbReference type="Proteomes" id="UP000289497"/>
    </source>
</evidence>
<accession>A0A449B771</accession>
<feature type="region of interest" description="Disordered" evidence="1">
    <location>
        <begin position="28"/>
        <end position="100"/>
    </location>
</feature>
<dbReference type="KEGG" id="mcou:NCTC10179_00613"/>
<feature type="compositionally biased region" description="Low complexity" evidence="1">
    <location>
        <begin position="74"/>
        <end position="97"/>
    </location>
</feature>
<proteinExistence type="predicted"/>
<dbReference type="Proteomes" id="UP000289497">
    <property type="component" value="Chromosome"/>
</dbReference>
<feature type="compositionally biased region" description="Basic and acidic residues" evidence="1">
    <location>
        <begin position="59"/>
        <end position="73"/>
    </location>
</feature>
<organism evidence="3 4">
    <name type="scientific">Mycoplasmopsis columboralis</name>
    <dbReference type="NCBI Taxonomy" id="171282"/>
    <lineage>
        <taxon>Bacteria</taxon>
        <taxon>Bacillati</taxon>
        <taxon>Mycoplasmatota</taxon>
        <taxon>Mycoplasmoidales</taxon>
        <taxon>Metamycoplasmataceae</taxon>
        <taxon>Mycoplasmopsis</taxon>
    </lineage>
</organism>
<name>A0A449B771_9BACT</name>
<feature type="chain" id="PRO_5019182017" description="Lipoprotein" evidence="2">
    <location>
        <begin position="25"/>
        <end position="323"/>
    </location>
</feature>
<keyword evidence="4" id="KW-1185">Reference proteome</keyword>
<dbReference type="AlphaFoldDB" id="A0A449B771"/>
<sequence>MNKYKKILLSISFGSILSTVLVSAACSKTSPEKQLENPIENTNKPNEEKQPENPTETISENKDKENESTKDTNNDNNTKVNNSENSTSNNEKSNTVTPENKATLLSDRKQFYDLYLHYRKEVQANAFFDQEWWNSFATQKYPLDLIKDQSKKMLAIKSFILDYPNINITNDKEYENSAMFTFETLYINSTEAVLELLKYRSYYYLEMDKMLKNSSISLDEFKKEIFQYLPSTPSTAKIALEKFKTFEGEKKQKLIGYFNMFKINLDLVTKMLKNHVLEVSKLDPRVRRAIGFGTESDLTAYKLLFKAYFEALKHYSELIKSLN</sequence>
<dbReference type="EMBL" id="LR215039">
    <property type="protein sequence ID" value="VEU76432.1"/>
    <property type="molecule type" value="Genomic_DNA"/>
</dbReference>
<dbReference type="PROSITE" id="PS51257">
    <property type="entry name" value="PROKAR_LIPOPROTEIN"/>
    <property type="match status" value="1"/>
</dbReference>
<evidence type="ECO:0000256" key="1">
    <source>
        <dbReference type="SAM" id="MobiDB-lite"/>
    </source>
</evidence>
<evidence type="ECO:0000256" key="2">
    <source>
        <dbReference type="SAM" id="SignalP"/>
    </source>
</evidence>